<dbReference type="Proteomes" id="UP000799440">
    <property type="component" value="Unassembled WGS sequence"/>
</dbReference>
<evidence type="ECO:0008006" key="3">
    <source>
        <dbReference type="Google" id="ProtNLM"/>
    </source>
</evidence>
<dbReference type="EMBL" id="MU006570">
    <property type="protein sequence ID" value="KAF2748046.1"/>
    <property type="molecule type" value="Genomic_DNA"/>
</dbReference>
<proteinExistence type="predicted"/>
<reference evidence="1" key="1">
    <citation type="journal article" date="2020" name="Stud. Mycol.">
        <title>101 Dothideomycetes genomes: a test case for predicting lifestyles and emergence of pathogens.</title>
        <authorList>
            <person name="Haridas S."/>
            <person name="Albert R."/>
            <person name="Binder M."/>
            <person name="Bloem J."/>
            <person name="Labutti K."/>
            <person name="Salamov A."/>
            <person name="Andreopoulos B."/>
            <person name="Baker S."/>
            <person name="Barry K."/>
            <person name="Bills G."/>
            <person name="Bluhm B."/>
            <person name="Cannon C."/>
            <person name="Castanera R."/>
            <person name="Culley D."/>
            <person name="Daum C."/>
            <person name="Ezra D."/>
            <person name="Gonzalez J."/>
            <person name="Henrissat B."/>
            <person name="Kuo A."/>
            <person name="Liang C."/>
            <person name="Lipzen A."/>
            <person name="Lutzoni F."/>
            <person name="Magnuson J."/>
            <person name="Mondo S."/>
            <person name="Nolan M."/>
            <person name="Ohm R."/>
            <person name="Pangilinan J."/>
            <person name="Park H.-J."/>
            <person name="Ramirez L."/>
            <person name="Alfaro M."/>
            <person name="Sun H."/>
            <person name="Tritt A."/>
            <person name="Yoshinaga Y."/>
            <person name="Zwiers L.-H."/>
            <person name="Turgeon B."/>
            <person name="Goodwin S."/>
            <person name="Spatafora J."/>
            <person name="Crous P."/>
            <person name="Grigoriev I."/>
        </authorList>
    </citation>
    <scope>NUCLEOTIDE SEQUENCE</scope>
    <source>
        <strain evidence="1">CBS 119925</strain>
    </source>
</reference>
<evidence type="ECO:0000313" key="1">
    <source>
        <dbReference type="EMBL" id="KAF2748046.1"/>
    </source>
</evidence>
<dbReference type="OrthoDB" id="294702at2759"/>
<keyword evidence="2" id="KW-1185">Reference proteome</keyword>
<dbReference type="SUPFAM" id="SSF53474">
    <property type="entry name" value="alpha/beta-Hydrolases"/>
    <property type="match status" value="1"/>
</dbReference>
<accession>A0A6A6VDY2</accession>
<evidence type="ECO:0000313" key="2">
    <source>
        <dbReference type="Proteomes" id="UP000799440"/>
    </source>
</evidence>
<name>A0A6A6VDY2_9PLEO</name>
<dbReference type="InterPro" id="IPR029058">
    <property type="entry name" value="AB_hydrolase_fold"/>
</dbReference>
<dbReference type="Gene3D" id="3.40.50.1820">
    <property type="entry name" value="alpha/beta hydrolase"/>
    <property type="match status" value="1"/>
</dbReference>
<feature type="non-terminal residue" evidence="1">
    <location>
        <position position="451"/>
    </location>
</feature>
<protein>
    <recommendedName>
        <fullName evidence="3">Alpha/beta-hydrolase</fullName>
    </recommendedName>
</protein>
<dbReference type="AlphaFoldDB" id="A0A6A6VDY2"/>
<organism evidence="1 2">
    <name type="scientific">Sporormia fimetaria CBS 119925</name>
    <dbReference type="NCBI Taxonomy" id="1340428"/>
    <lineage>
        <taxon>Eukaryota</taxon>
        <taxon>Fungi</taxon>
        <taxon>Dikarya</taxon>
        <taxon>Ascomycota</taxon>
        <taxon>Pezizomycotina</taxon>
        <taxon>Dothideomycetes</taxon>
        <taxon>Pleosporomycetidae</taxon>
        <taxon>Pleosporales</taxon>
        <taxon>Sporormiaceae</taxon>
        <taxon>Sporormia</taxon>
    </lineage>
</organism>
<sequence length="451" mass="50482">MTSHNTIDFICNLRFHCSFTLPRAPPFRVTYADFGDSTSDAVVLLCGGLMTSRFCYSPLDQLAKAHNVRIIHPDRPGIGGTCEVPVNERITLWLAEMVPQLLAHLKIPYISLASHSGGDIYALATMTTYPNLLHPTNPYAMFFAPWVHPLYSGVSAMRAAELLPAPVLGNYGNIVRFLNEKLFPVKDKGDSISYRIKYLFQHSPPPPAPVPLIPTKFNISRSSASLGLISPSEIELDNHIVVEELRSLIITYLYAESMDGVSGDAQLFLRHPNSKGWSEPAADIGYAVPLLLKLIKEDSRTRDGKRTWTFDAFHAETDKMVGKKGQIWFDDLWRTEEGIEYRSRVLEWTDHNYIMDPAFGASAEWLRRVRNSFPQKKEPDHVVRKAATKRPLPLKALSKRIKRTIGFGIPSTGVDLSADLESSGKDSGFPSSTVGLHKGIKGRRSWRNLHS</sequence>
<gene>
    <name evidence="1" type="ORF">M011DRAFT_442321</name>
</gene>